<reference evidence="13 14" key="1">
    <citation type="journal article" date="2016" name="Nat. Commun.">
        <title>Thousands of microbial genomes shed light on interconnected biogeochemical processes in an aquifer system.</title>
        <authorList>
            <person name="Anantharaman K."/>
            <person name="Brown C.T."/>
            <person name="Hug L.A."/>
            <person name="Sharon I."/>
            <person name="Castelle C.J."/>
            <person name="Probst A.J."/>
            <person name="Thomas B.C."/>
            <person name="Singh A."/>
            <person name="Wilkins M.J."/>
            <person name="Karaoz U."/>
            <person name="Brodie E.L."/>
            <person name="Williams K.H."/>
            <person name="Hubbard S.S."/>
            <person name="Banfield J.F."/>
        </authorList>
    </citation>
    <scope>NUCLEOTIDE SEQUENCE [LARGE SCALE GENOMIC DNA]</scope>
</reference>
<sequence length="212" mass="22992">MQTLRITEHHEEAVAHSALLLAEGNILLIPTDTVYGLAVDAFNPEALTALFAAKARNPAKGFPLFVSSIKMARRIAYVDRQKEEFLKKVWPGLVTVVLHAKDTIPKTAIGGGATVALRMPDHRFVLDVIEKLGRPITGTSANISGKAPVRSADEAALQWEHAETRPTLLCDAGVLPERPPSVIVDITGSHPIIVRSGAMTKRDLDRMLAIAR</sequence>
<evidence type="ECO:0000256" key="4">
    <source>
        <dbReference type="ARBA" id="ARBA00022490"/>
    </source>
</evidence>
<keyword evidence="8" id="KW-0547">Nucleotide-binding</keyword>
<evidence type="ECO:0000313" key="13">
    <source>
        <dbReference type="EMBL" id="OHA03560.1"/>
    </source>
</evidence>
<dbReference type="EC" id="2.7.7.87" evidence="3"/>
<dbReference type="EMBL" id="MHQL01000012">
    <property type="protein sequence ID" value="OHA03560.1"/>
    <property type="molecule type" value="Genomic_DNA"/>
</dbReference>
<evidence type="ECO:0000313" key="14">
    <source>
        <dbReference type="Proteomes" id="UP000177811"/>
    </source>
</evidence>
<accession>A0A1G2KVY4</accession>
<evidence type="ECO:0000256" key="3">
    <source>
        <dbReference type="ARBA" id="ARBA00012584"/>
    </source>
</evidence>
<dbReference type="NCBIfam" id="TIGR00057">
    <property type="entry name" value="L-threonylcarbamoyladenylate synthase"/>
    <property type="match status" value="1"/>
</dbReference>
<dbReference type="AlphaFoldDB" id="A0A1G2KVY4"/>
<gene>
    <name evidence="13" type="ORF">A3C16_04720</name>
</gene>
<evidence type="ECO:0000256" key="1">
    <source>
        <dbReference type="ARBA" id="ARBA00004496"/>
    </source>
</evidence>
<dbReference type="InterPro" id="IPR017945">
    <property type="entry name" value="DHBP_synth_RibB-like_a/b_dom"/>
</dbReference>
<comment type="caution">
    <text evidence="13">The sequence shown here is derived from an EMBL/GenBank/DDBJ whole genome shotgun (WGS) entry which is preliminary data.</text>
</comment>
<dbReference type="PANTHER" id="PTHR17490:SF16">
    <property type="entry name" value="THREONYLCARBAMOYL-AMP SYNTHASE"/>
    <property type="match status" value="1"/>
</dbReference>
<dbReference type="PROSITE" id="PS51163">
    <property type="entry name" value="YRDC"/>
    <property type="match status" value="1"/>
</dbReference>
<keyword evidence="9" id="KW-0067">ATP-binding</keyword>
<dbReference type="GO" id="GO:0006450">
    <property type="term" value="P:regulation of translational fidelity"/>
    <property type="evidence" value="ECO:0007669"/>
    <property type="project" value="TreeGrafter"/>
</dbReference>
<dbReference type="Proteomes" id="UP000177811">
    <property type="component" value="Unassembled WGS sequence"/>
</dbReference>
<keyword evidence="6" id="KW-0819">tRNA processing</keyword>
<dbReference type="GO" id="GO:0000049">
    <property type="term" value="F:tRNA binding"/>
    <property type="evidence" value="ECO:0007669"/>
    <property type="project" value="TreeGrafter"/>
</dbReference>
<organism evidence="13 14">
    <name type="scientific">Candidatus Sungbacteria bacterium RIFCSPHIGHO2_02_FULL_51_29</name>
    <dbReference type="NCBI Taxonomy" id="1802273"/>
    <lineage>
        <taxon>Bacteria</taxon>
        <taxon>Candidatus Sungiibacteriota</taxon>
    </lineage>
</organism>
<comment type="similarity">
    <text evidence="2">Belongs to the SUA5 family.</text>
</comment>
<name>A0A1G2KVY4_9BACT</name>
<evidence type="ECO:0000256" key="7">
    <source>
        <dbReference type="ARBA" id="ARBA00022695"/>
    </source>
</evidence>
<comment type="subcellular location">
    <subcellularLocation>
        <location evidence="1">Cytoplasm</location>
    </subcellularLocation>
</comment>
<evidence type="ECO:0000256" key="5">
    <source>
        <dbReference type="ARBA" id="ARBA00022679"/>
    </source>
</evidence>
<keyword evidence="4" id="KW-0963">Cytoplasm</keyword>
<dbReference type="GO" id="GO:0003725">
    <property type="term" value="F:double-stranded RNA binding"/>
    <property type="evidence" value="ECO:0007669"/>
    <property type="project" value="InterPro"/>
</dbReference>
<comment type="catalytic activity">
    <reaction evidence="11">
        <text>L-threonine + hydrogencarbonate + ATP = L-threonylcarbamoyladenylate + diphosphate + H2O</text>
        <dbReference type="Rhea" id="RHEA:36407"/>
        <dbReference type="ChEBI" id="CHEBI:15377"/>
        <dbReference type="ChEBI" id="CHEBI:17544"/>
        <dbReference type="ChEBI" id="CHEBI:30616"/>
        <dbReference type="ChEBI" id="CHEBI:33019"/>
        <dbReference type="ChEBI" id="CHEBI:57926"/>
        <dbReference type="ChEBI" id="CHEBI:73682"/>
        <dbReference type="EC" id="2.7.7.87"/>
    </reaction>
</comment>
<evidence type="ECO:0000256" key="10">
    <source>
        <dbReference type="ARBA" id="ARBA00029774"/>
    </source>
</evidence>
<dbReference type="GO" id="GO:0005524">
    <property type="term" value="F:ATP binding"/>
    <property type="evidence" value="ECO:0007669"/>
    <property type="project" value="UniProtKB-KW"/>
</dbReference>
<evidence type="ECO:0000256" key="8">
    <source>
        <dbReference type="ARBA" id="ARBA00022741"/>
    </source>
</evidence>
<evidence type="ECO:0000256" key="9">
    <source>
        <dbReference type="ARBA" id="ARBA00022840"/>
    </source>
</evidence>
<evidence type="ECO:0000256" key="11">
    <source>
        <dbReference type="ARBA" id="ARBA00048366"/>
    </source>
</evidence>
<evidence type="ECO:0000256" key="2">
    <source>
        <dbReference type="ARBA" id="ARBA00007663"/>
    </source>
</evidence>
<dbReference type="SUPFAM" id="SSF55821">
    <property type="entry name" value="YrdC/RibB"/>
    <property type="match status" value="1"/>
</dbReference>
<dbReference type="Gene3D" id="3.90.870.10">
    <property type="entry name" value="DHBP synthase"/>
    <property type="match status" value="1"/>
</dbReference>
<proteinExistence type="inferred from homology"/>
<evidence type="ECO:0000259" key="12">
    <source>
        <dbReference type="PROSITE" id="PS51163"/>
    </source>
</evidence>
<dbReference type="GO" id="GO:0005737">
    <property type="term" value="C:cytoplasm"/>
    <property type="evidence" value="ECO:0007669"/>
    <property type="project" value="UniProtKB-SubCell"/>
</dbReference>
<dbReference type="InterPro" id="IPR050156">
    <property type="entry name" value="TC-AMP_synthase_SUA5"/>
</dbReference>
<evidence type="ECO:0000256" key="6">
    <source>
        <dbReference type="ARBA" id="ARBA00022694"/>
    </source>
</evidence>
<keyword evidence="5" id="KW-0808">Transferase</keyword>
<feature type="domain" description="YrdC-like" evidence="12">
    <location>
        <begin position="11"/>
        <end position="199"/>
    </location>
</feature>
<dbReference type="Pfam" id="PF01300">
    <property type="entry name" value="Sua5_yciO_yrdC"/>
    <property type="match status" value="1"/>
</dbReference>
<dbReference type="GO" id="GO:0061710">
    <property type="term" value="F:L-threonylcarbamoyladenylate synthase"/>
    <property type="evidence" value="ECO:0007669"/>
    <property type="project" value="UniProtKB-EC"/>
</dbReference>
<keyword evidence="7" id="KW-0548">Nucleotidyltransferase</keyword>
<dbReference type="GO" id="GO:0008033">
    <property type="term" value="P:tRNA processing"/>
    <property type="evidence" value="ECO:0007669"/>
    <property type="project" value="UniProtKB-KW"/>
</dbReference>
<dbReference type="PANTHER" id="PTHR17490">
    <property type="entry name" value="SUA5"/>
    <property type="match status" value="1"/>
</dbReference>
<dbReference type="InterPro" id="IPR006070">
    <property type="entry name" value="Sua5-like_dom"/>
</dbReference>
<protein>
    <recommendedName>
        <fullName evidence="10">L-threonylcarbamoyladenylate synthase</fullName>
        <ecNumber evidence="3">2.7.7.87</ecNumber>
    </recommendedName>
    <alternativeName>
        <fullName evidence="10">L-threonylcarbamoyladenylate synthase</fullName>
    </alternativeName>
</protein>